<evidence type="ECO:0000313" key="2">
    <source>
        <dbReference type="Proteomes" id="UP000179807"/>
    </source>
</evidence>
<evidence type="ECO:0000313" key="1">
    <source>
        <dbReference type="EMBL" id="OHT01725.1"/>
    </source>
</evidence>
<name>A0A1J4JWS4_9EUKA</name>
<dbReference type="RefSeq" id="XP_068354861.1">
    <property type="nucleotide sequence ID" value="XM_068507879.1"/>
</dbReference>
<reference evidence="1" key="1">
    <citation type="submission" date="2016-10" db="EMBL/GenBank/DDBJ databases">
        <authorList>
            <person name="Benchimol M."/>
            <person name="Almeida L.G."/>
            <person name="Vasconcelos A.T."/>
            <person name="Perreira-Neves A."/>
            <person name="Rosa I.A."/>
            <person name="Tasca T."/>
            <person name="Bogo M.R."/>
            <person name="de Souza W."/>
        </authorList>
    </citation>
    <scope>NUCLEOTIDE SEQUENCE [LARGE SCALE GENOMIC DNA]</scope>
    <source>
        <strain evidence="1">K</strain>
    </source>
</reference>
<organism evidence="1 2">
    <name type="scientific">Tritrichomonas foetus</name>
    <dbReference type="NCBI Taxonomy" id="1144522"/>
    <lineage>
        <taxon>Eukaryota</taxon>
        <taxon>Metamonada</taxon>
        <taxon>Parabasalia</taxon>
        <taxon>Tritrichomonadida</taxon>
        <taxon>Tritrichomonadidae</taxon>
        <taxon>Tritrichomonas</taxon>
    </lineage>
</organism>
<protein>
    <submittedName>
        <fullName evidence="1">Uncharacterized protein</fullName>
    </submittedName>
</protein>
<comment type="caution">
    <text evidence="1">The sequence shown here is derived from an EMBL/GenBank/DDBJ whole genome shotgun (WGS) entry which is preliminary data.</text>
</comment>
<dbReference type="OrthoDB" id="10266240at2759"/>
<dbReference type="Proteomes" id="UP000179807">
    <property type="component" value="Unassembled WGS sequence"/>
</dbReference>
<gene>
    <name evidence="1" type="ORF">TRFO_31335</name>
</gene>
<dbReference type="GeneID" id="94842583"/>
<proteinExistence type="predicted"/>
<keyword evidence="2" id="KW-1185">Reference proteome</keyword>
<sequence length="656" mass="74504">MSHIGHDKLYEYMEKINSGSAFDVSPDSVLESIERSFQTYEPIHAQNILNFLVEEYSFFSSCKNIFERVKNLCTILINSDQLSSKTVGVTAQTKLWIINYKEVQGVEYFVNYLFTSALDAKADVPPHLRTVYTQCLLELYYANPELINLSDELLIEESTKNMIPTAFPEMAYAKSGKTQQLDEFFEKRWWSLSPFESVMFSKDYNPPFPLVPNDPLLLHTAMAANKVPKDTALSLINSPLSQFGVPTVLLGFKDIYDVDGESLFTPYDSNELIAAKSQLLAPNIKSIEENTNLVDFVNEQPDNSLVIAVFAIASRFGPDDLFMFFSRFFKTTESFDRHWFNLFQSQKPNVQHTLRTFLSLFPDRKICSQVLLETNNPPLSAINNANDPTLFHYLKRLSGNQGSIEAAFATDKLNQLKNSDDPIIREAALKNMPKINYSGSNVDPNFKLEIIDDQFLIEDRTVSTTGRTKTTIVLTIRYKPATPIYGVEFTLSNSEFFEFDGLAMLPTMTDFKQVRFEMKPRKAGTCRIDAICSYTTSEGESQMARLGEIEITVDEFLSPHEADFATAWNEGEEARLVLPINFSKFVEKINDVVFGRVAERQEENRLQATVVTPDGHVVCFKAENIGPNSTNVMFKAPTIEMLVLIDQFLRNLFNAK</sequence>
<dbReference type="VEuPathDB" id="TrichDB:TRFO_31335"/>
<dbReference type="AlphaFoldDB" id="A0A1J4JWS4"/>
<dbReference type="EMBL" id="MLAK01000897">
    <property type="protein sequence ID" value="OHT01725.1"/>
    <property type="molecule type" value="Genomic_DNA"/>
</dbReference>
<accession>A0A1J4JWS4</accession>